<feature type="region of interest" description="Disordered" evidence="6">
    <location>
        <begin position="670"/>
        <end position="715"/>
    </location>
</feature>
<dbReference type="GO" id="GO:0070736">
    <property type="term" value="F:protein-glycine ligase activity, initiating"/>
    <property type="evidence" value="ECO:0007669"/>
    <property type="project" value="TreeGrafter"/>
</dbReference>
<dbReference type="OrthoDB" id="10255472at2759"/>
<dbReference type="Pfam" id="PF03133">
    <property type="entry name" value="TTL"/>
    <property type="match status" value="1"/>
</dbReference>
<dbReference type="Gene3D" id="3.30.470.20">
    <property type="entry name" value="ATP-grasp fold, B domain"/>
    <property type="match status" value="1"/>
</dbReference>
<accession>A0A813CJE6</accession>
<dbReference type="InterPro" id="IPR004344">
    <property type="entry name" value="TTL/TTLL_fam"/>
</dbReference>
<sequence>MWAWRQLLPTLLGSTSCVGPASTKNSRRSPVAKAKTFVITGNPECANLDVVRQELLSRGFVEMDVESRSDFDLKWGPRVKVDWKTLSPPKLVNHFECDSELTTKSGLAENLQAASSPADSRSFYPECFPLDRASALQEFALEFKYSKACCVLKEWLCHQSTQAKETFQEGVVRMALCVVKRRLTDIDSKLLSDTNEAEQVDFRVKRKEWDILAAADFETPQTNVASIDWQHEKQRRKQLNEKGKQLIEQYDRKLQQLAEQAKVKRRRSTKKLKASEEEKPLAGSGTLEEDEPEDKEENEDVEPEEEEPCEPLEEPTGTELRQEVEEVIECLKQHPQFNLNRRNVWILKPANSLRGHGIIVENDLDRIFQQARNKTCTYVCQKYIENPLLIGARKHDIRQWVLVTSVNPLTIYFYSECYIRIAANEYTLDDFADRFTHLTHTIIMKHHPNFNPDDEDWRCQWTQERYRQLLQETAGRDVWAEKVRPAMQQVVIASLQSVAEVLSRPHNSSCSFQLFGYDFMVDADYNVWLLEVNDIPMMQASGPVTSRLCDACVRDAIGIAIDGPPPDRHEPAEPGTLKFELIYEGPRIPKLPGLHAGVDLSIDGQKISLPRRAAGTPQPSPQSLVRLSARRVQELQDLVDRRRHREDQELQKKARQQRLRRLLAKKLLGPKSTSSPCLNEWKAMQSDGDEPAPPSMVVAGGPPPSLCQELDTGLA</sequence>
<feature type="region of interest" description="Disordered" evidence="6">
    <location>
        <begin position="261"/>
        <end position="318"/>
    </location>
</feature>
<dbReference type="PANTHER" id="PTHR45870:SF2">
    <property type="entry name" value="TUBULIN MONOGLYCYLASE TTLL3"/>
    <property type="match status" value="1"/>
</dbReference>
<evidence type="ECO:0000256" key="1">
    <source>
        <dbReference type="ARBA" id="ARBA00004496"/>
    </source>
</evidence>
<proteinExistence type="predicted"/>
<dbReference type="Proteomes" id="UP000601435">
    <property type="component" value="Unassembled WGS sequence"/>
</dbReference>
<dbReference type="GO" id="GO:0015630">
    <property type="term" value="C:microtubule cytoskeleton"/>
    <property type="evidence" value="ECO:0007669"/>
    <property type="project" value="TreeGrafter"/>
</dbReference>
<evidence type="ECO:0000256" key="4">
    <source>
        <dbReference type="ARBA" id="ARBA00022741"/>
    </source>
</evidence>
<name>A0A813CJE6_9DINO</name>
<evidence type="ECO:0000256" key="5">
    <source>
        <dbReference type="ARBA" id="ARBA00022840"/>
    </source>
</evidence>
<dbReference type="PROSITE" id="PS51257">
    <property type="entry name" value="PROKAR_LIPOPROTEIN"/>
    <property type="match status" value="1"/>
</dbReference>
<keyword evidence="2" id="KW-0963">Cytoplasm</keyword>
<gene>
    <name evidence="8" type="primary">TTLL3B</name>
    <name evidence="8" type="ORF">SNEC2469_LOCUS34909</name>
</gene>
<keyword evidence="4" id="KW-0547">Nucleotide-binding</keyword>
<dbReference type="AlphaFoldDB" id="A0A813CJE6"/>
<feature type="compositionally biased region" description="Acidic residues" evidence="6">
    <location>
        <begin position="287"/>
        <end position="313"/>
    </location>
</feature>
<evidence type="ECO:0000313" key="8">
    <source>
        <dbReference type="EMBL" id="CAE7943064.1"/>
    </source>
</evidence>
<evidence type="ECO:0000256" key="7">
    <source>
        <dbReference type="SAM" id="SignalP"/>
    </source>
</evidence>
<keyword evidence="7" id="KW-0732">Signal</keyword>
<evidence type="ECO:0000256" key="6">
    <source>
        <dbReference type="SAM" id="MobiDB-lite"/>
    </source>
</evidence>
<evidence type="ECO:0000256" key="2">
    <source>
        <dbReference type="ARBA" id="ARBA00022490"/>
    </source>
</evidence>
<feature type="chain" id="PRO_5032680624" evidence="7">
    <location>
        <begin position="24"/>
        <end position="715"/>
    </location>
</feature>
<keyword evidence="3" id="KW-0436">Ligase</keyword>
<keyword evidence="9" id="KW-1185">Reference proteome</keyword>
<reference evidence="8" key="1">
    <citation type="submission" date="2021-02" db="EMBL/GenBank/DDBJ databases">
        <authorList>
            <person name="Dougan E. K."/>
            <person name="Rhodes N."/>
            <person name="Thang M."/>
            <person name="Chan C."/>
        </authorList>
    </citation>
    <scope>NUCLEOTIDE SEQUENCE</scope>
</reference>
<keyword evidence="5" id="KW-0067">ATP-binding</keyword>
<dbReference type="GO" id="GO:0005524">
    <property type="term" value="F:ATP binding"/>
    <property type="evidence" value="ECO:0007669"/>
    <property type="project" value="UniProtKB-KW"/>
</dbReference>
<protein>
    <submittedName>
        <fullName evidence="8">TTLL3B protein</fullName>
    </submittedName>
</protein>
<dbReference type="GO" id="GO:0005737">
    <property type="term" value="C:cytoplasm"/>
    <property type="evidence" value="ECO:0007669"/>
    <property type="project" value="UniProtKB-SubCell"/>
</dbReference>
<comment type="subcellular location">
    <subcellularLocation>
        <location evidence="1">Cytoplasm</location>
    </subcellularLocation>
</comment>
<feature type="compositionally biased region" description="Basic residues" evidence="6">
    <location>
        <begin position="263"/>
        <end position="272"/>
    </location>
</feature>
<dbReference type="InterPro" id="IPR051437">
    <property type="entry name" value="TTLL_monoglycylase"/>
</dbReference>
<comment type="caution">
    <text evidence="8">The sequence shown here is derived from an EMBL/GenBank/DDBJ whole genome shotgun (WGS) entry which is preliminary data.</text>
</comment>
<evidence type="ECO:0000256" key="3">
    <source>
        <dbReference type="ARBA" id="ARBA00022598"/>
    </source>
</evidence>
<evidence type="ECO:0000313" key="9">
    <source>
        <dbReference type="Proteomes" id="UP000601435"/>
    </source>
</evidence>
<dbReference type="PROSITE" id="PS51221">
    <property type="entry name" value="TTL"/>
    <property type="match status" value="1"/>
</dbReference>
<dbReference type="PANTHER" id="PTHR45870">
    <property type="entry name" value="TUBULIN MONOGLYCYLASE TTLL3"/>
    <property type="match status" value="1"/>
</dbReference>
<dbReference type="SUPFAM" id="SSF56059">
    <property type="entry name" value="Glutathione synthetase ATP-binding domain-like"/>
    <property type="match status" value="1"/>
</dbReference>
<feature type="signal peptide" evidence="7">
    <location>
        <begin position="1"/>
        <end position="23"/>
    </location>
</feature>
<dbReference type="EMBL" id="CAJNJA010098530">
    <property type="protein sequence ID" value="CAE7943064.1"/>
    <property type="molecule type" value="Genomic_DNA"/>
</dbReference>
<organism evidence="8 9">
    <name type="scientific">Symbiodinium necroappetens</name>
    <dbReference type="NCBI Taxonomy" id="1628268"/>
    <lineage>
        <taxon>Eukaryota</taxon>
        <taxon>Sar</taxon>
        <taxon>Alveolata</taxon>
        <taxon>Dinophyceae</taxon>
        <taxon>Suessiales</taxon>
        <taxon>Symbiodiniaceae</taxon>
        <taxon>Symbiodinium</taxon>
    </lineage>
</organism>